<proteinExistence type="predicted"/>
<gene>
    <name evidence="2" type="ORF">PRV_02160</name>
</gene>
<dbReference type="RefSeq" id="WP_022770075.1">
    <property type="nucleotide sequence ID" value="NC_022575.1"/>
</dbReference>
<accession>U5NCV4</accession>
<dbReference type="STRING" id="1403316.PRV_02160"/>
<evidence type="ECO:0000259" key="1">
    <source>
        <dbReference type="Pfam" id="PF01732"/>
    </source>
</evidence>
<dbReference type="NCBIfam" id="NF045841">
    <property type="entry name" value="Ig_SerProt_MIP"/>
    <property type="match status" value="1"/>
</dbReference>
<dbReference type="InterPro" id="IPR009003">
    <property type="entry name" value="Peptidase_S1_PA"/>
</dbReference>
<dbReference type="EMBL" id="CP006771">
    <property type="protein sequence ID" value="AGX89170.1"/>
    <property type="molecule type" value="Genomic_DNA"/>
</dbReference>
<dbReference type="Pfam" id="PF01732">
    <property type="entry name" value="Mycop_pep_DUF31"/>
    <property type="match status" value="1"/>
</dbReference>
<reference evidence="2 3" key="1">
    <citation type="journal article" date="2013" name="Genome Announc.">
        <title>Genome Sequence of Mycoplasma parvum (Formerly Eperythrozoon parvum), a Diminutive Hemoplasma of the Pig.</title>
        <authorList>
            <person name="do Nascimento N.C."/>
            <person name="Dos Santos A.P."/>
            <person name="Chu Y."/>
            <person name="Guimaraes A.M."/>
            <person name="Pagliaro A."/>
            <person name="Messick J.B."/>
        </authorList>
    </citation>
    <scope>NUCLEOTIDE SEQUENCE [LARGE SCALE GENOMIC DNA]</scope>
    <source>
        <strain evidence="2 3">Indiana</strain>
    </source>
</reference>
<feature type="domain" description="DUF31" evidence="1">
    <location>
        <begin position="121"/>
        <end position="413"/>
    </location>
</feature>
<dbReference type="Proteomes" id="UP000017119">
    <property type="component" value="Chromosome"/>
</dbReference>
<dbReference type="AlphaFoldDB" id="U5NCV4"/>
<evidence type="ECO:0000313" key="2">
    <source>
        <dbReference type="EMBL" id="AGX89170.1"/>
    </source>
</evidence>
<dbReference type="InterPro" id="IPR022382">
    <property type="entry name" value="Mycoplasma_peptidase_DUF31"/>
</dbReference>
<name>U5NCV4_9MOLU</name>
<protein>
    <recommendedName>
        <fullName evidence="1">DUF31 domain-containing protein</fullName>
    </recommendedName>
</protein>
<dbReference type="PATRIC" id="fig|1403316.3.peg.401"/>
<dbReference type="SUPFAM" id="SSF50494">
    <property type="entry name" value="Trypsin-like serine proteases"/>
    <property type="match status" value="1"/>
</dbReference>
<dbReference type="HOGENOM" id="CLU_026987_1_0_14"/>
<organism evidence="2 3">
    <name type="scientific">Mycoplasma parvum str. Indiana</name>
    <dbReference type="NCBI Taxonomy" id="1403316"/>
    <lineage>
        <taxon>Bacteria</taxon>
        <taxon>Bacillati</taxon>
        <taxon>Mycoplasmatota</taxon>
        <taxon>Mollicutes</taxon>
        <taxon>Mycoplasmataceae</taxon>
        <taxon>Mycoplasma</taxon>
    </lineage>
</organism>
<keyword evidence="3" id="KW-1185">Reference proteome</keyword>
<dbReference type="PROSITE" id="PS51257">
    <property type="entry name" value="PROKAR_LIPOPROTEIN"/>
    <property type="match status" value="1"/>
</dbReference>
<evidence type="ECO:0000313" key="3">
    <source>
        <dbReference type="Proteomes" id="UP000017119"/>
    </source>
</evidence>
<sequence length="483" mass="55798">MQINLTKIMIGGAAATLSCSGGVCALTLIPSISPFKQKLIREDSPPRQQHLSSFEQYHWKSRQQDGYRFKKEKLYGSTSHKKELHLYTKTSYSEELKKIYEADEKKKEFHMPHGFKDREWNNQKSIEIEQKIRDYTVGLNHKCGSGTGWILDYEWPENGKYPTKWFIATNAHVFERFDFSSSTYKQAHPRSCTGRWNTGSFFQLGVWKEVLSTNNRKTINRVGVKSTKLFYAARNHLEDALNNVKGNYFHDFIVLEVEFHDQHDAREATDNFHEKYGVKKEKPINFFHEGITKNEENFFKEETYTTPYYVGGFPIDEETQMTFNHNLDKYKGLPASTLSQETHNYAPKRLNHGKNAFRGLGDHSSFELQWGTGSADKQNLTGFIYWINQMDIGAGGSGSMVVDENGNLLGLYSYGTGKEREQGGVQPIRSYSLEMSENEKSPKFDLIRGTQGQKSSYKSQLDEYYKDKQTFLKNNFSEFNASF</sequence>
<dbReference type="KEGG" id="mpv:PRV_02160"/>